<evidence type="ECO:0000313" key="3">
    <source>
        <dbReference type="Proteomes" id="UP000311605"/>
    </source>
</evidence>
<dbReference type="PANTHER" id="PTHR47183">
    <property type="entry name" value="GLUCOSE-1-PHOSPHATE CYTIDYLYLTRANSFERASE-RELATED"/>
    <property type="match status" value="1"/>
</dbReference>
<protein>
    <submittedName>
        <fullName evidence="2">Glucose-1-phosphate cytidylyltransferase</fullName>
        <ecNumber evidence="2">2.7.7.33</ecNumber>
    </submittedName>
</protein>
<dbReference type="GO" id="GO:0009243">
    <property type="term" value="P:O antigen biosynthetic process"/>
    <property type="evidence" value="ECO:0007669"/>
    <property type="project" value="InterPro"/>
</dbReference>
<evidence type="ECO:0000259" key="1">
    <source>
        <dbReference type="Pfam" id="PF00483"/>
    </source>
</evidence>
<keyword evidence="2" id="KW-0548">Nucleotidyltransferase</keyword>
<dbReference type="GO" id="GO:0047343">
    <property type="term" value="F:glucose-1-phosphate cytidylyltransferase activity"/>
    <property type="evidence" value="ECO:0007669"/>
    <property type="project" value="UniProtKB-EC"/>
</dbReference>
<dbReference type="EMBL" id="VDMN01000001">
    <property type="protein sequence ID" value="TNM65831.1"/>
    <property type="molecule type" value="Genomic_DNA"/>
</dbReference>
<dbReference type="EC" id="2.7.7.33" evidence="2"/>
<dbReference type="NCBIfam" id="TIGR02623">
    <property type="entry name" value="G1P_cyt_trans"/>
    <property type="match status" value="1"/>
</dbReference>
<proteinExistence type="predicted"/>
<feature type="domain" description="Nucleotidyl transferase" evidence="1">
    <location>
        <begin position="2"/>
        <end position="202"/>
    </location>
</feature>
<name>A0A5C4XS28_9HYPH</name>
<evidence type="ECO:0000313" key="2">
    <source>
        <dbReference type="EMBL" id="TNM65831.1"/>
    </source>
</evidence>
<accession>A0A5C4XS28</accession>
<comment type="caution">
    <text evidence="2">The sequence shown here is derived from an EMBL/GenBank/DDBJ whole genome shotgun (WGS) entry which is preliminary data.</text>
</comment>
<dbReference type="Gene3D" id="3.90.550.10">
    <property type="entry name" value="Spore Coat Polysaccharide Biosynthesis Protein SpsA, Chain A"/>
    <property type="match status" value="1"/>
</dbReference>
<dbReference type="RefSeq" id="WP_139674371.1">
    <property type="nucleotide sequence ID" value="NZ_VDMN01000001.1"/>
</dbReference>
<organism evidence="2 3">
    <name type="scientific">Aliirhizobium smilacinae</name>
    <dbReference type="NCBI Taxonomy" id="1395944"/>
    <lineage>
        <taxon>Bacteria</taxon>
        <taxon>Pseudomonadati</taxon>
        <taxon>Pseudomonadota</taxon>
        <taxon>Alphaproteobacteria</taxon>
        <taxon>Hyphomicrobiales</taxon>
        <taxon>Rhizobiaceae</taxon>
        <taxon>Aliirhizobium</taxon>
    </lineage>
</organism>
<dbReference type="SUPFAM" id="SSF53448">
    <property type="entry name" value="Nucleotide-diphospho-sugar transferases"/>
    <property type="match status" value="1"/>
</dbReference>
<reference evidence="2 3" key="1">
    <citation type="submission" date="2019-06" db="EMBL/GenBank/DDBJ databases">
        <title>The draft genome of Rhizobium smilacinae PTYR-5.</title>
        <authorList>
            <person name="Liu L."/>
            <person name="Li L."/>
            <person name="Zhang X."/>
        </authorList>
    </citation>
    <scope>NUCLEOTIDE SEQUENCE [LARGE SCALE GENOMIC DNA]</scope>
    <source>
        <strain evidence="2 3">PTYR-5</strain>
    </source>
</reference>
<dbReference type="InterPro" id="IPR046981">
    <property type="entry name" value="G1P_cyt_trans"/>
</dbReference>
<dbReference type="Proteomes" id="UP000311605">
    <property type="component" value="Unassembled WGS sequence"/>
</dbReference>
<dbReference type="InterPro" id="IPR029044">
    <property type="entry name" value="Nucleotide-diphossugar_trans"/>
</dbReference>
<sequence>MKAVILAGGLGTRLSEETSTVPKPLVEIGGQPILWHIMKIYAAHGVKDFIVCCGYKGHLIKKFFEDLRMRGSSVTFDLATSDVTYLDPPSEDWRVTLADTGSDTMTGGRLARIRHLLGNEPFFMTYGDGVGDIDLTALLKFHKDHGKSATVTAVQPVGRFGAMYLEDEDPRVQAFNEKPENGGTWISGGFFVLDPSVLNLIEGDEVMWERGPMDELAKQGELMAYRHRGFWHPMDTLRDKTVLNDMWASRSAEWKVW</sequence>
<dbReference type="PANTHER" id="PTHR47183:SF1">
    <property type="entry name" value="GLUCOSE-1-PHOSPHATE CYTIDYLYLTRANSFERASE"/>
    <property type="match status" value="1"/>
</dbReference>
<keyword evidence="2" id="KW-0808">Transferase</keyword>
<dbReference type="InterPro" id="IPR013446">
    <property type="entry name" value="G1P_cyt_trans-like"/>
</dbReference>
<dbReference type="InterPro" id="IPR005835">
    <property type="entry name" value="NTP_transferase_dom"/>
</dbReference>
<gene>
    <name evidence="2" type="primary">rfbF</name>
    <name evidence="2" type="ORF">FHP24_06235</name>
</gene>
<dbReference type="OrthoDB" id="9814110at2"/>
<dbReference type="AlphaFoldDB" id="A0A5C4XS28"/>
<dbReference type="CDD" id="cd02524">
    <property type="entry name" value="G1P_cytidylyltransferase"/>
    <property type="match status" value="1"/>
</dbReference>
<keyword evidence="3" id="KW-1185">Reference proteome</keyword>
<dbReference type="Pfam" id="PF00483">
    <property type="entry name" value="NTP_transferase"/>
    <property type="match status" value="1"/>
</dbReference>